<protein>
    <submittedName>
        <fullName evidence="1">Uncharacterized protein</fullName>
    </submittedName>
</protein>
<evidence type="ECO:0000313" key="1">
    <source>
        <dbReference type="EMBL" id="UPK93606.1"/>
    </source>
</evidence>
<keyword evidence="2" id="KW-1185">Reference proteome</keyword>
<name>A0ACD3YYB0_FUSSC</name>
<dbReference type="EMBL" id="CP090033">
    <property type="protein sequence ID" value="UPK93606.1"/>
    <property type="molecule type" value="Genomic_DNA"/>
</dbReference>
<sequence>MPPTRALSNTELGIRLEGDQTEYASGDTIVGYVFRSEHLVTQISSLSIQLVGRTVSKTAIISQTGLSRYHGRFNLIPRHARQKLHQGPLHVAHGGEKSWRFAITIPKYVDPTDFRDGETSESYLSLKATNMPLSSSFTLFGGERIEAFVEYFVRASLRSKDENWKESWLAKLPITVTNRSPLVGSRLHTQSYFYSFMSYRLVPGKEETKLSLSQIVKQSMGISSVPRFGFNLQVDMPEVIQMNDPTPIPVRLRAIMDRDLTSDEIRNSTPKIKLKWISIQIIATTEVICQGSHTMEEESEMDLDIMSQISSRGQDVYIPCTGHGSSIDIGDLVDLRLDRYYNVCPQHQGPAPFTPSFETYNIRRSHRLRWMVAVEFGGQVIQKTEIIMLTILGPRGGLDQPMPGSQDTHASWSQSSEIDGRGSWVRKEDFGAGKSPRIE</sequence>
<gene>
    <name evidence="1" type="ORF">LCI18_004541</name>
</gene>
<accession>A0ACD3YYB0</accession>
<reference evidence="1" key="1">
    <citation type="submission" date="2021-11" db="EMBL/GenBank/DDBJ databases">
        <title>Fusarium solani-melongenae Genome sequencing and assembly.</title>
        <authorList>
            <person name="Xie S."/>
            <person name="Huang L."/>
            <person name="Zhang X."/>
        </authorList>
    </citation>
    <scope>NUCLEOTIDE SEQUENCE</scope>
    <source>
        <strain evidence="1">CRI 24-3</strain>
    </source>
</reference>
<organism evidence="1 2">
    <name type="scientific">Fusarium solani subsp. cucurbitae</name>
    <name type="common">Neocosmosporum cucurbitae</name>
    <dbReference type="NCBI Taxonomy" id="2747967"/>
    <lineage>
        <taxon>Eukaryota</taxon>
        <taxon>Fungi</taxon>
        <taxon>Dikarya</taxon>
        <taxon>Ascomycota</taxon>
        <taxon>Pezizomycotina</taxon>
        <taxon>Sordariomycetes</taxon>
        <taxon>Hypocreomycetidae</taxon>
        <taxon>Hypocreales</taxon>
        <taxon>Nectriaceae</taxon>
        <taxon>Fusarium</taxon>
        <taxon>Fusarium solani species complex</taxon>
    </lineage>
</organism>
<dbReference type="Proteomes" id="UP000830768">
    <property type="component" value="Chromosome 4"/>
</dbReference>
<proteinExistence type="predicted"/>
<evidence type="ECO:0000313" key="2">
    <source>
        <dbReference type="Proteomes" id="UP000830768"/>
    </source>
</evidence>